<proteinExistence type="predicted"/>
<name>E5A2L3_LEPMJ</name>
<dbReference type="VEuPathDB" id="FungiDB:LEMA_uP092180.1"/>
<dbReference type="AlphaFoldDB" id="E5A2L3"/>
<reference evidence="2" key="1">
    <citation type="journal article" date="2011" name="Nat. Commun.">
        <title>Effector diversification within compartments of the Leptosphaeria maculans genome affected by Repeat-Induced Point mutations.</title>
        <authorList>
            <person name="Rouxel T."/>
            <person name="Grandaubert J."/>
            <person name="Hane J.K."/>
            <person name="Hoede C."/>
            <person name="van de Wouw A.P."/>
            <person name="Couloux A."/>
            <person name="Dominguez V."/>
            <person name="Anthouard V."/>
            <person name="Bally P."/>
            <person name="Bourras S."/>
            <person name="Cozijnsen A.J."/>
            <person name="Ciuffetti L.M."/>
            <person name="Degrave A."/>
            <person name="Dilmaghani A."/>
            <person name="Duret L."/>
            <person name="Fudal I."/>
            <person name="Goodwin S.B."/>
            <person name="Gout L."/>
            <person name="Glaser N."/>
            <person name="Linglin J."/>
            <person name="Kema G.H.J."/>
            <person name="Lapalu N."/>
            <person name="Lawrence C.B."/>
            <person name="May K."/>
            <person name="Meyer M."/>
            <person name="Ollivier B."/>
            <person name="Poulain J."/>
            <person name="Schoch C.L."/>
            <person name="Simon A."/>
            <person name="Spatafora J.W."/>
            <person name="Stachowiak A."/>
            <person name="Turgeon B.G."/>
            <person name="Tyler B.M."/>
            <person name="Vincent D."/>
            <person name="Weissenbach J."/>
            <person name="Amselem J."/>
            <person name="Quesneville H."/>
            <person name="Oliver R.P."/>
            <person name="Wincker P."/>
            <person name="Balesdent M.-H."/>
            <person name="Howlett B.J."/>
        </authorList>
    </citation>
    <scope>NUCLEOTIDE SEQUENCE [LARGE SCALE GENOMIC DNA]</scope>
    <source>
        <strain evidence="2">JN3 / isolate v23.1.3 / race Av1-4-5-6-7-8</strain>
    </source>
</reference>
<dbReference type="EMBL" id="FP929132">
    <property type="protein sequence ID" value="CBX97809.1"/>
    <property type="molecule type" value="Genomic_DNA"/>
</dbReference>
<keyword evidence="2" id="KW-1185">Reference proteome</keyword>
<protein>
    <submittedName>
        <fullName evidence="1">Predicted protein</fullName>
    </submittedName>
</protein>
<evidence type="ECO:0000313" key="1">
    <source>
        <dbReference type="EMBL" id="CBX97809.1"/>
    </source>
</evidence>
<dbReference type="Proteomes" id="UP000002668">
    <property type="component" value="Genome"/>
</dbReference>
<evidence type="ECO:0000313" key="2">
    <source>
        <dbReference type="Proteomes" id="UP000002668"/>
    </source>
</evidence>
<accession>E5A2L3</accession>
<dbReference type="HOGENOM" id="CLU_2386585_0_0_1"/>
<dbReference type="InParanoid" id="E5A2L3"/>
<gene>
    <name evidence="1" type="ORF">LEMA_uP092180.1</name>
</gene>
<sequence>MPVTFTQRNLDSPQISKSFNITRRRIMYNIDSVYSLVSILPYTFTTPACRFPVCTENVGIPTPAIVRFGRIIVAKISEMEPPVASAISKQGEVF</sequence>
<organism evidence="2">
    <name type="scientific">Leptosphaeria maculans (strain JN3 / isolate v23.1.3 / race Av1-4-5-6-7-8)</name>
    <name type="common">Blackleg fungus</name>
    <name type="synonym">Phoma lingam</name>
    <dbReference type="NCBI Taxonomy" id="985895"/>
    <lineage>
        <taxon>Eukaryota</taxon>
        <taxon>Fungi</taxon>
        <taxon>Dikarya</taxon>
        <taxon>Ascomycota</taxon>
        <taxon>Pezizomycotina</taxon>
        <taxon>Dothideomycetes</taxon>
        <taxon>Pleosporomycetidae</taxon>
        <taxon>Pleosporales</taxon>
        <taxon>Pleosporineae</taxon>
        <taxon>Leptosphaeriaceae</taxon>
        <taxon>Plenodomus</taxon>
        <taxon>Plenodomus lingam/Leptosphaeria maculans species complex</taxon>
    </lineage>
</organism>